<evidence type="ECO:0000313" key="13">
    <source>
        <dbReference type="EMBL" id="OIN90314.1"/>
    </source>
</evidence>
<dbReference type="InterPro" id="IPR011263">
    <property type="entry name" value="DNA-dir_RNA_pol_RpoA/D/Rpb3"/>
</dbReference>
<keyword evidence="4 11" id="KW-0240">DNA-directed RNA polymerase</keyword>
<keyword evidence="6 11" id="KW-0548">Nucleotidyltransferase</keyword>
<dbReference type="InterPro" id="IPR011260">
    <property type="entry name" value="RNAP_asu_C"/>
</dbReference>
<proteinExistence type="inferred from homology"/>
<evidence type="ECO:0000259" key="12">
    <source>
        <dbReference type="SMART" id="SM00662"/>
    </source>
</evidence>
<name>A0A1J4RV69_9BACT</name>
<comment type="domain">
    <text evidence="11">The N-terminal domain is essential for RNAP assembly and basal transcription, whereas the C-terminal domain is involved in interaction with transcriptional regulators and with upstream promoter elements.</text>
</comment>
<evidence type="ECO:0000256" key="4">
    <source>
        <dbReference type="ARBA" id="ARBA00022478"/>
    </source>
</evidence>
<comment type="catalytic activity">
    <reaction evidence="10 11">
        <text>RNA(n) + a ribonucleoside 5'-triphosphate = RNA(n+1) + diphosphate</text>
        <dbReference type="Rhea" id="RHEA:21248"/>
        <dbReference type="Rhea" id="RHEA-COMP:14527"/>
        <dbReference type="Rhea" id="RHEA-COMP:17342"/>
        <dbReference type="ChEBI" id="CHEBI:33019"/>
        <dbReference type="ChEBI" id="CHEBI:61557"/>
        <dbReference type="ChEBI" id="CHEBI:140395"/>
        <dbReference type="EC" id="2.7.7.6"/>
    </reaction>
</comment>
<dbReference type="Pfam" id="PF01000">
    <property type="entry name" value="RNA_pol_A_bac"/>
    <property type="match status" value="1"/>
</dbReference>
<dbReference type="EMBL" id="MNUJ01000001">
    <property type="protein sequence ID" value="OIN90314.1"/>
    <property type="molecule type" value="Genomic_DNA"/>
</dbReference>
<evidence type="ECO:0000256" key="8">
    <source>
        <dbReference type="ARBA" id="ARBA00032524"/>
    </source>
</evidence>
<dbReference type="EC" id="2.7.7.6" evidence="2 11"/>
<dbReference type="InterPro" id="IPR036643">
    <property type="entry name" value="RNApol_insert_sf"/>
</dbReference>
<gene>
    <name evidence="11" type="primary">rpoA</name>
    <name evidence="13" type="ORF">AUJ40_00030</name>
</gene>
<dbReference type="InterPro" id="IPR011773">
    <property type="entry name" value="DNA-dir_RpoA"/>
</dbReference>
<dbReference type="Gene3D" id="1.10.150.20">
    <property type="entry name" value="5' to 3' exonuclease, C-terminal subdomain"/>
    <property type="match status" value="1"/>
</dbReference>
<evidence type="ECO:0000256" key="1">
    <source>
        <dbReference type="ARBA" id="ARBA00007123"/>
    </source>
</evidence>
<protein>
    <recommendedName>
        <fullName evidence="3 11">DNA-directed RNA polymerase subunit alpha</fullName>
        <shortName evidence="11">RNAP subunit alpha</shortName>
        <ecNumber evidence="2 11">2.7.7.6</ecNumber>
    </recommendedName>
    <alternativeName>
        <fullName evidence="9 11">RNA polymerase subunit alpha</fullName>
    </alternativeName>
    <alternativeName>
        <fullName evidence="8 11">Transcriptase subunit alpha</fullName>
    </alternativeName>
</protein>
<dbReference type="InterPro" id="IPR011262">
    <property type="entry name" value="DNA-dir_RNA_pol_insert"/>
</dbReference>
<dbReference type="GO" id="GO:0006351">
    <property type="term" value="P:DNA-templated transcription"/>
    <property type="evidence" value="ECO:0007669"/>
    <property type="project" value="UniProtKB-UniRule"/>
</dbReference>
<evidence type="ECO:0000256" key="2">
    <source>
        <dbReference type="ARBA" id="ARBA00012418"/>
    </source>
</evidence>
<dbReference type="SMART" id="SM00662">
    <property type="entry name" value="RPOLD"/>
    <property type="match status" value="1"/>
</dbReference>
<dbReference type="Pfam" id="PF01193">
    <property type="entry name" value="RNA_pol_L"/>
    <property type="match status" value="1"/>
</dbReference>
<evidence type="ECO:0000256" key="11">
    <source>
        <dbReference type="HAMAP-Rule" id="MF_00059"/>
    </source>
</evidence>
<reference evidence="13 14" key="1">
    <citation type="journal article" date="2016" name="Environ. Microbiol.">
        <title>Genomic resolution of a cold subsurface aquifer community provides metabolic insights for novel microbes adapted to high CO concentrations.</title>
        <authorList>
            <person name="Probst A.J."/>
            <person name="Castelle C.J."/>
            <person name="Singh A."/>
            <person name="Brown C.T."/>
            <person name="Anantharaman K."/>
            <person name="Sharon I."/>
            <person name="Hug L.A."/>
            <person name="Burstein D."/>
            <person name="Emerson J.B."/>
            <person name="Thomas B.C."/>
            <person name="Banfield J.F."/>
        </authorList>
    </citation>
    <scope>NUCLEOTIDE SEQUENCE [LARGE SCALE GENOMIC DNA]</scope>
    <source>
        <strain evidence="13">CG1_02_42_45</strain>
    </source>
</reference>
<comment type="subunit">
    <text evidence="11">Homodimer. The RNAP catalytic core consists of 2 alpha, 1 beta, 1 beta' and 1 omega subunit. When a sigma factor is associated with the core the holoenzyme is formed, which can initiate transcription.</text>
</comment>
<keyword evidence="5 11" id="KW-0808">Transferase</keyword>
<evidence type="ECO:0000256" key="9">
    <source>
        <dbReference type="ARBA" id="ARBA00033070"/>
    </source>
</evidence>
<keyword evidence="7 11" id="KW-0804">Transcription</keyword>
<dbReference type="FunFam" id="2.170.120.12:FF:000001">
    <property type="entry name" value="DNA-directed RNA polymerase subunit alpha"/>
    <property type="match status" value="1"/>
</dbReference>
<dbReference type="GO" id="GO:0003677">
    <property type="term" value="F:DNA binding"/>
    <property type="evidence" value="ECO:0007669"/>
    <property type="project" value="UniProtKB-UniRule"/>
</dbReference>
<dbReference type="SUPFAM" id="SSF47789">
    <property type="entry name" value="C-terminal domain of RNA polymerase alpha subunit"/>
    <property type="match status" value="1"/>
</dbReference>
<accession>A0A1J4RV69</accession>
<feature type="region of interest" description="Alpha N-terminal domain (alpha-NTD)" evidence="11">
    <location>
        <begin position="1"/>
        <end position="231"/>
    </location>
</feature>
<evidence type="ECO:0000256" key="3">
    <source>
        <dbReference type="ARBA" id="ARBA00015972"/>
    </source>
</evidence>
<dbReference type="GO" id="GO:0046983">
    <property type="term" value="F:protein dimerization activity"/>
    <property type="evidence" value="ECO:0007669"/>
    <property type="project" value="InterPro"/>
</dbReference>
<dbReference type="CDD" id="cd06928">
    <property type="entry name" value="RNAP_alpha_NTD"/>
    <property type="match status" value="1"/>
</dbReference>
<comment type="caution">
    <text evidence="13">The sequence shown here is derived from an EMBL/GenBank/DDBJ whole genome shotgun (WGS) entry which is preliminary data.</text>
</comment>
<dbReference type="NCBIfam" id="TIGR02027">
    <property type="entry name" value="rpoA"/>
    <property type="match status" value="1"/>
</dbReference>
<dbReference type="AlphaFoldDB" id="A0A1J4RV69"/>
<comment type="similarity">
    <text evidence="1 11">Belongs to the RNA polymerase alpha chain family.</text>
</comment>
<dbReference type="SUPFAM" id="SSF55257">
    <property type="entry name" value="RBP11-like subunits of RNA polymerase"/>
    <property type="match status" value="1"/>
</dbReference>
<dbReference type="InterPro" id="IPR036603">
    <property type="entry name" value="RBP11-like"/>
</dbReference>
<comment type="function">
    <text evidence="11">DNA-dependent RNA polymerase catalyzes the transcription of DNA into RNA using the four ribonucleoside triphosphates as substrates.</text>
</comment>
<evidence type="ECO:0000256" key="10">
    <source>
        <dbReference type="ARBA" id="ARBA00048552"/>
    </source>
</evidence>
<dbReference type="SUPFAM" id="SSF56553">
    <property type="entry name" value="Insert subdomain of RNA polymerase alpha subunit"/>
    <property type="match status" value="1"/>
</dbReference>
<dbReference type="Gene3D" id="2.170.120.12">
    <property type="entry name" value="DNA-directed RNA polymerase, insert domain"/>
    <property type="match status" value="1"/>
</dbReference>
<feature type="domain" description="DNA-directed RNA polymerase RpoA/D/Rpb3-type" evidence="12">
    <location>
        <begin position="19"/>
        <end position="226"/>
    </location>
</feature>
<dbReference type="GO" id="GO:0005737">
    <property type="term" value="C:cytoplasm"/>
    <property type="evidence" value="ECO:0007669"/>
    <property type="project" value="UniProtKB-ARBA"/>
</dbReference>
<evidence type="ECO:0000313" key="14">
    <source>
        <dbReference type="Proteomes" id="UP000182753"/>
    </source>
</evidence>
<dbReference type="GO" id="GO:0000428">
    <property type="term" value="C:DNA-directed RNA polymerase complex"/>
    <property type="evidence" value="ECO:0007669"/>
    <property type="project" value="UniProtKB-KW"/>
</dbReference>
<evidence type="ECO:0000256" key="7">
    <source>
        <dbReference type="ARBA" id="ARBA00023163"/>
    </source>
</evidence>
<organism evidence="13 14">
    <name type="scientific">Candidatus Berkelbacteria bacterium CG1_02_42_45</name>
    <dbReference type="NCBI Taxonomy" id="1805036"/>
    <lineage>
        <taxon>Bacteria</taxon>
        <taxon>Candidatus Berkelbacteria</taxon>
    </lineage>
</organism>
<sequence length="310" mass="33987">MIEASEIPKIKEDVVDETKSIFTIEPLYPGYGATLGNALRRVLLSSLPGTAISSLKLEGISHEFSAIPHVKEDMIEIIMNLRKINFKSFSDEPVTIELNAKGPKTITAADFKLTSDIEILNPKEYIVTLDKGANFNLEVVLEQGRGFRPTEEKVLEKGDIGRISIDSVFSPVKLINFRVGHTRVGQMTNYDKIELEITTNGAISAREALTTAAEILVEHFSYIAQGKPTIETEKAGEVPEETVSVEQEEIPAIDPKTRVEDLSLSARTINALVNAGIKTIAGLRRLSDLKLSEVKGLGKKGFDEIKALLG</sequence>
<evidence type="ECO:0000256" key="5">
    <source>
        <dbReference type="ARBA" id="ARBA00022679"/>
    </source>
</evidence>
<evidence type="ECO:0000256" key="6">
    <source>
        <dbReference type="ARBA" id="ARBA00022695"/>
    </source>
</evidence>
<dbReference type="HAMAP" id="MF_00059">
    <property type="entry name" value="RNApol_bact_RpoA"/>
    <property type="match status" value="1"/>
</dbReference>
<dbReference type="GO" id="GO:0003899">
    <property type="term" value="F:DNA-directed RNA polymerase activity"/>
    <property type="evidence" value="ECO:0007669"/>
    <property type="project" value="UniProtKB-UniRule"/>
</dbReference>
<dbReference type="Pfam" id="PF03118">
    <property type="entry name" value="RNA_pol_A_CTD"/>
    <property type="match status" value="1"/>
</dbReference>
<feature type="region of interest" description="Alpha C-terminal domain (alpha-CTD)" evidence="11">
    <location>
        <begin position="253"/>
        <end position="310"/>
    </location>
</feature>
<dbReference type="NCBIfam" id="NF003519">
    <property type="entry name" value="PRK05182.2-5"/>
    <property type="match status" value="1"/>
</dbReference>
<dbReference type="Gene3D" id="3.30.1360.10">
    <property type="entry name" value="RNA polymerase, RBP11-like subunit"/>
    <property type="match status" value="1"/>
</dbReference>
<dbReference type="Proteomes" id="UP000182753">
    <property type="component" value="Unassembled WGS sequence"/>
</dbReference>